<name>C5MIS4_CANTT</name>
<keyword evidence="4 6" id="KW-1133">Transmembrane helix</keyword>
<accession>C5MIS4</accession>
<dbReference type="Proteomes" id="UP000002037">
    <property type="component" value="Unassembled WGS sequence"/>
</dbReference>
<evidence type="ECO:0008006" key="9">
    <source>
        <dbReference type="Google" id="ProtNLM"/>
    </source>
</evidence>
<evidence type="ECO:0000256" key="2">
    <source>
        <dbReference type="ARBA" id="ARBA00005587"/>
    </source>
</evidence>
<evidence type="ECO:0000256" key="6">
    <source>
        <dbReference type="SAM" id="Phobius"/>
    </source>
</evidence>
<dbReference type="InterPro" id="IPR051633">
    <property type="entry name" value="AceTr"/>
</dbReference>
<dbReference type="GO" id="GO:0015123">
    <property type="term" value="F:acetate transmembrane transporter activity"/>
    <property type="evidence" value="ECO:0007669"/>
    <property type="project" value="TreeGrafter"/>
</dbReference>
<comment type="similarity">
    <text evidence="2">Belongs to the acetate uptake transporter (AceTr) (TC 2.A.96) family.</text>
</comment>
<proteinExistence type="inferred from homology"/>
<dbReference type="Pfam" id="PF01184">
    <property type="entry name" value="Gpr1_Fun34_YaaH"/>
    <property type="match status" value="1"/>
</dbReference>
<gene>
    <name evidence="7" type="ORF">CTRG_05967</name>
</gene>
<evidence type="ECO:0000256" key="1">
    <source>
        <dbReference type="ARBA" id="ARBA00004141"/>
    </source>
</evidence>
<protein>
    <recommendedName>
        <fullName evidence="9">Ammonia transport outward protein 2</fullName>
    </recommendedName>
</protein>
<evidence type="ECO:0000256" key="3">
    <source>
        <dbReference type="ARBA" id="ARBA00022692"/>
    </source>
</evidence>
<evidence type="ECO:0000256" key="4">
    <source>
        <dbReference type="ARBA" id="ARBA00022989"/>
    </source>
</evidence>
<keyword evidence="8" id="KW-1185">Reference proteome</keyword>
<feature type="transmembrane region" description="Helical" evidence="6">
    <location>
        <begin position="105"/>
        <end position="127"/>
    </location>
</feature>
<feature type="transmembrane region" description="Helical" evidence="6">
    <location>
        <begin position="133"/>
        <end position="154"/>
    </location>
</feature>
<dbReference type="STRING" id="294747.C5MIS4"/>
<dbReference type="GeneID" id="8298538"/>
<keyword evidence="5 6" id="KW-0472">Membrane</keyword>
<dbReference type="GO" id="GO:0005886">
    <property type="term" value="C:plasma membrane"/>
    <property type="evidence" value="ECO:0007669"/>
    <property type="project" value="TreeGrafter"/>
</dbReference>
<dbReference type="AlphaFoldDB" id="C5MIS4"/>
<dbReference type="KEGG" id="ctp:CTRG_05967"/>
<dbReference type="OrthoDB" id="3648309at2759"/>
<dbReference type="eggNOG" id="ENOG502QUJS">
    <property type="taxonomic scope" value="Eukaryota"/>
</dbReference>
<dbReference type="HOGENOM" id="CLU_051062_0_0_1"/>
<dbReference type="PANTHER" id="PTHR31123">
    <property type="entry name" value="ACCUMULATION OF DYADS PROTEIN 2-RELATED"/>
    <property type="match status" value="1"/>
</dbReference>
<organism evidence="7 8">
    <name type="scientific">Candida tropicalis (strain ATCC MYA-3404 / T1)</name>
    <name type="common">Yeast</name>
    <dbReference type="NCBI Taxonomy" id="294747"/>
    <lineage>
        <taxon>Eukaryota</taxon>
        <taxon>Fungi</taxon>
        <taxon>Dikarya</taxon>
        <taxon>Ascomycota</taxon>
        <taxon>Saccharomycotina</taxon>
        <taxon>Pichiomycetes</taxon>
        <taxon>Debaryomycetaceae</taxon>
        <taxon>Candida/Lodderomyces clade</taxon>
        <taxon>Candida</taxon>
    </lineage>
</organism>
<dbReference type="RefSeq" id="XP_002546489.1">
    <property type="nucleotide sequence ID" value="XM_002546443.1"/>
</dbReference>
<evidence type="ECO:0000313" key="7">
    <source>
        <dbReference type="EMBL" id="EER30568.1"/>
    </source>
</evidence>
<evidence type="ECO:0000256" key="5">
    <source>
        <dbReference type="ARBA" id="ARBA00023136"/>
    </source>
</evidence>
<reference evidence="7 8" key="1">
    <citation type="journal article" date="2009" name="Nature">
        <title>Evolution of pathogenicity and sexual reproduction in eight Candida genomes.</title>
        <authorList>
            <person name="Butler G."/>
            <person name="Rasmussen M.D."/>
            <person name="Lin M.F."/>
            <person name="Santos M.A."/>
            <person name="Sakthikumar S."/>
            <person name="Munro C.A."/>
            <person name="Rheinbay E."/>
            <person name="Grabherr M."/>
            <person name="Forche A."/>
            <person name="Reedy J.L."/>
            <person name="Agrafioti I."/>
            <person name="Arnaud M.B."/>
            <person name="Bates S."/>
            <person name="Brown A.J."/>
            <person name="Brunke S."/>
            <person name="Costanzo M.C."/>
            <person name="Fitzpatrick D.A."/>
            <person name="de Groot P.W."/>
            <person name="Harris D."/>
            <person name="Hoyer L.L."/>
            <person name="Hube B."/>
            <person name="Klis F.M."/>
            <person name="Kodira C."/>
            <person name="Lennard N."/>
            <person name="Logue M.E."/>
            <person name="Martin R."/>
            <person name="Neiman A.M."/>
            <person name="Nikolaou E."/>
            <person name="Quail M.A."/>
            <person name="Quinn J."/>
            <person name="Santos M.C."/>
            <person name="Schmitzberger F.F."/>
            <person name="Sherlock G."/>
            <person name="Shah P."/>
            <person name="Silverstein K.A."/>
            <person name="Skrzypek M.S."/>
            <person name="Soll D."/>
            <person name="Staggs R."/>
            <person name="Stansfield I."/>
            <person name="Stumpf M.P."/>
            <person name="Sudbery P.E."/>
            <person name="Srikantha T."/>
            <person name="Zeng Q."/>
            <person name="Berman J."/>
            <person name="Berriman M."/>
            <person name="Heitman J."/>
            <person name="Gow N.A."/>
            <person name="Lorenz M.C."/>
            <person name="Birren B.W."/>
            <person name="Kellis M."/>
            <person name="Cuomo C.A."/>
        </authorList>
    </citation>
    <scope>NUCLEOTIDE SEQUENCE [LARGE SCALE GENOMIC DNA]</scope>
    <source>
        <strain evidence="8">ATCC MYA-3404 / T1</strain>
    </source>
</reference>
<dbReference type="InterPro" id="IPR000791">
    <property type="entry name" value="Gpr1/Fun34/SatP-like"/>
</dbReference>
<keyword evidence="3 6" id="KW-0812">Transmembrane</keyword>
<dbReference type="EMBL" id="GG692404">
    <property type="protein sequence ID" value="EER30568.1"/>
    <property type="molecule type" value="Genomic_DNA"/>
</dbReference>
<sequence>MSSTQSISSEIKPYTVHEEEKQPKVVKKCTITGDGNEFVVIGDHKYYRHELMQAFGGTFNPGLAPYPKHQFGNPASVGLVATGMNILVTGLYFANAKGIHTPNVVVGLCMFMGGLIQFLAGLWGFLIGSQVGTFILTVFTSYGAFWFAFGCVFIPSFGIQEAYADDTSQLSNAIGFMIL</sequence>
<evidence type="ECO:0000313" key="8">
    <source>
        <dbReference type="Proteomes" id="UP000002037"/>
    </source>
</evidence>
<comment type="subcellular location">
    <subcellularLocation>
        <location evidence="1">Membrane</location>
        <topology evidence="1">Multi-pass membrane protein</topology>
    </subcellularLocation>
</comment>
<feature type="transmembrane region" description="Helical" evidence="6">
    <location>
        <begin position="75"/>
        <end position="93"/>
    </location>
</feature>
<dbReference type="PANTHER" id="PTHR31123:SF1">
    <property type="entry name" value="ACCUMULATION OF DYADS PROTEIN 2-RELATED"/>
    <property type="match status" value="1"/>
</dbReference>
<dbReference type="VEuPathDB" id="FungiDB:CTRG_05967"/>